<reference evidence="1 2" key="1">
    <citation type="submission" date="2014-04" db="EMBL/GenBank/DDBJ databases">
        <title>Marinobacterium kochiensis sp. nov., isolated from sediment sample collected from Kochi backwaters in Kerala, India.</title>
        <authorList>
            <person name="Singh A."/>
            <person name="Pinnaka A.K."/>
        </authorList>
    </citation>
    <scope>NUCLEOTIDE SEQUENCE [LARGE SCALE GENOMIC DNA]</scope>
    <source>
        <strain evidence="1 2">AK27</strain>
    </source>
</reference>
<evidence type="ECO:0000313" key="1">
    <source>
        <dbReference type="EMBL" id="KEA62886.1"/>
    </source>
</evidence>
<protein>
    <submittedName>
        <fullName evidence="1">Mobile element protein</fullName>
    </submittedName>
</protein>
<dbReference type="EMBL" id="JMQN01000045">
    <property type="protein sequence ID" value="KEA62886.1"/>
    <property type="molecule type" value="Genomic_DNA"/>
</dbReference>
<comment type="caution">
    <text evidence="1">The sequence shown here is derived from an EMBL/GenBank/DDBJ whole genome shotgun (WGS) entry which is preliminary data.</text>
</comment>
<dbReference type="Proteomes" id="UP000028252">
    <property type="component" value="Unassembled WGS sequence"/>
</dbReference>
<gene>
    <name evidence="1" type="ORF">ADIMK_2995</name>
</gene>
<organism evidence="1 2">
    <name type="scientific">Marinobacterium lacunae</name>
    <dbReference type="NCBI Taxonomy" id="1232683"/>
    <lineage>
        <taxon>Bacteria</taxon>
        <taxon>Pseudomonadati</taxon>
        <taxon>Pseudomonadota</taxon>
        <taxon>Gammaproteobacteria</taxon>
        <taxon>Oceanospirillales</taxon>
        <taxon>Oceanospirillaceae</taxon>
        <taxon>Marinobacterium</taxon>
    </lineage>
</organism>
<name>A0A081FWI1_9GAMM</name>
<accession>A0A081FWI1</accession>
<dbReference type="PATRIC" id="fig|1232683.4.peg.2946"/>
<keyword evidence="2" id="KW-1185">Reference proteome</keyword>
<dbReference type="STRING" id="1232683.ADIMK_2995"/>
<proteinExistence type="predicted"/>
<sequence>MGHQLTFAVREFNQKRRQTRKEVFLGHMDQVIPWKQFESIITLIIQRQVMVADRIRSLREFRDWLANCFRKLISG</sequence>
<dbReference type="AlphaFoldDB" id="A0A081FWI1"/>
<evidence type="ECO:0000313" key="2">
    <source>
        <dbReference type="Proteomes" id="UP000028252"/>
    </source>
</evidence>